<dbReference type="AlphaFoldDB" id="V5RIQ8"/>
<evidence type="ECO:0000256" key="3">
    <source>
        <dbReference type="ARBA" id="ARBA00023295"/>
    </source>
</evidence>
<dbReference type="InterPro" id="IPR001360">
    <property type="entry name" value="Glyco_hydro_1"/>
</dbReference>
<dbReference type="RefSeq" id="WP_023789385.1">
    <property type="nucleotide sequence ID" value="NC_022998.1"/>
</dbReference>
<dbReference type="STRING" id="1276258.SAPIS_v1c05230"/>
<accession>V5RIQ8</accession>
<dbReference type="eggNOG" id="COG2723">
    <property type="taxonomic scope" value="Bacteria"/>
</dbReference>
<evidence type="ECO:0000256" key="4">
    <source>
        <dbReference type="PROSITE-ProRule" id="PRU10055"/>
    </source>
</evidence>
<dbReference type="KEGG" id="sapi:SAPIS_v1c05230"/>
<dbReference type="PANTHER" id="PTHR10353">
    <property type="entry name" value="GLYCOSYL HYDROLASE"/>
    <property type="match status" value="1"/>
</dbReference>
<protein>
    <submittedName>
        <fullName evidence="7">6-phospho-beta-glucosidase</fullName>
    </submittedName>
</protein>
<keyword evidence="3 6" id="KW-0326">Glycosidase</keyword>
<dbReference type="GO" id="GO:0008422">
    <property type="term" value="F:beta-glucosidase activity"/>
    <property type="evidence" value="ECO:0007669"/>
    <property type="project" value="TreeGrafter"/>
</dbReference>
<evidence type="ECO:0000313" key="7">
    <source>
        <dbReference type="EMBL" id="AHB36368.1"/>
    </source>
</evidence>
<evidence type="ECO:0000256" key="6">
    <source>
        <dbReference type="RuleBase" id="RU004468"/>
    </source>
</evidence>
<dbReference type="PROSITE" id="PS00653">
    <property type="entry name" value="GLYCOSYL_HYDROL_F1_2"/>
    <property type="match status" value="1"/>
</dbReference>
<dbReference type="PANTHER" id="PTHR10353:SF136">
    <property type="entry name" value="ARYL-PHOSPHO-BETA-D-GLUCOSIDASE BGLC"/>
    <property type="match status" value="1"/>
</dbReference>
<dbReference type="Pfam" id="PF00232">
    <property type="entry name" value="Glyco_hydro_1"/>
    <property type="match status" value="1"/>
</dbReference>
<feature type="active site" description="Nucleophile" evidence="4">
    <location>
        <position position="370"/>
    </location>
</feature>
<dbReference type="EMBL" id="CP006682">
    <property type="protein sequence ID" value="AHB36368.1"/>
    <property type="molecule type" value="Genomic_DNA"/>
</dbReference>
<dbReference type="InterPro" id="IPR033132">
    <property type="entry name" value="GH_1_N_CS"/>
</dbReference>
<dbReference type="Gene3D" id="3.20.20.80">
    <property type="entry name" value="Glycosidases"/>
    <property type="match status" value="1"/>
</dbReference>
<dbReference type="GO" id="GO:0005829">
    <property type="term" value="C:cytosol"/>
    <property type="evidence" value="ECO:0007669"/>
    <property type="project" value="TreeGrafter"/>
</dbReference>
<gene>
    <name evidence="7" type="primary">bgl1</name>
    <name evidence="7" type="ORF">SAPIS_v1c05230</name>
</gene>
<evidence type="ECO:0000256" key="2">
    <source>
        <dbReference type="ARBA" id="ARBA00022801"/>
    </source>
</evidence>
<dbReference type="PRINTS" id="PR00131">
    <property type="entry name" value="GLHYDRLASE1"/>
</dbReference>
<dbReference type="SUPFAM" id="SSF51445">
    <property type="entry name" value="(Trans)glycosidases"/>
    <property type="match status" value="1"/>
</dbReference>
<proteinExistence type="inferred from homology"/>
<dbReference type="Proteomes" id="UP000018550">
    <property type="component" value="Chromosome"/>
</dbReference>
<keyword evidence="8" id="KW-1185">Reference proteome</keyword>
<evidence type="ECO:0000313" key="8">
    <source>
        <dbReference type="Proteomes" id="UP000018550"/>
    </source>
</evidence>
<organism evidence="7 8">
    <name type="scientific">Spiroplasma apis B31</name>
    <dbReference type="NCBI Taxonomy" id="1276258"/>
    <lineage>
        <taxon>Bacteria</taxon>
        <taxon>Bacillati</taxon>
        <taxon>Mycoplasmatota</taxon>
        <taxon>Mollicutes</taxon>
        <taxon>Entomoplasmatales</taxon>
        <taxon>Spiroplasmataceae</taxon>
        <taxon>Spiroplasma</taxon>
    </lineage>
</organism>
<dbReference type="PATRIC" id="fig|1276258.3.peg.529"/>
<reference evidence="7 8" key="1">
    <citation type="journal article" date="2014" name="Genome Announc.">
        <title>Complete Genome Sequence of Spiroplasma apis B31T (ATCC 33834), a Bacterium Associated with May Disease of Honeybees (Apis mellifera).</title>
        <authorList>
            <person name="Ku C."/>
            <person name="Lo W.S."/>
            <person name="Chen L.L."/>
            <person name="Kuo C.H."/>
        </authorList>
    </citation>
    <scope>NUCLEOTIDE SEQUENCE [LARGE SCALE GENOMIC DNA]</scope>
    <source>
        <strain evidence="7">B31</strain>
    </source>
</reference>
<dbReference type="PROSITE" id="PS00572">
    <property type="entry name" value="GLYCOSYL_HYDROL_F1_1"/>
    <property type="match status" value="1"/>
</dbReference>
<dbReference type="OrthoDB" id="391810at2"/>
<dbReference type="GO" id="GO:0016052">
    <property type="term" value="P:carbohydrate catabolic process"/>
    <property type="evidence" value="ECO:0007669"/>
    <property type="project" value="TreeGrafter"/>
</dbReference>
<sequence length="470" mass="55201">MLNKNWKKNFLWGASTSAYQVEGAYNVDGKGLNIHDVIEAKENVCSFNICSDHYNKWKEDIKLMSELGLKSYRFSISWTRIFPTGKDKVNQKGVDFYNNLINELLKYNIEPIVTIYHFDTPLELEKQGGWSNKKLMINAYCKYAETLFELFGDRVKYWLTINELNMMVLYGHVLSAKKINDAEDKFKVLFQEAHNMFVAQAHVINLLHTKFAYQNSFIGPAPNIAPVYAVDSNPKNIDAAYKTSALRNWMYLDIVVYGEYNKLVWNWLVEKKYEPEIEKNDMVIIKKGKPDFIAFNYYDTMTVAADNNEIKINFEGFDQQNTYDMPGLYKVVKNKYLERTQFGWEIDPDGFKQCCRELYDRYRLPLLLTENGIGGKDSLTEDLKIHDQYRIDYYEQHIKLIPEIIDEGIPLFGYQPWSAIDLVSTHEGMKKRYGFVYVDKDDQENGTMMRYKKDSFYWYQKTIKNNGGIK</sequence>
<dbReference type="InterPro" id="IPR017853">
    <property type="entry name" value="GH"/>
</dbReference>
<dbReference type="InterPro" id="IPR018120">
    <property type="entry name" value="Glyco_hydro_1_AS"/>
</dbReference>
<dbReference type="FunFam" id="3.20.20.80:FF:000004">
    <property type="entry name" value="Beta-glucosidase 6-phospho-beta-glucosidase"/>
    <property type="match status" value="1"/>
</dbReference>
<evidence type="ECO:0000256" key="1">
    <source>
        <dbReference type="ARBA" id="ARBA00010838"/>
    </source>
</evidence>
<evidence type="ECO:0000256" key="5">
    <source>
        <dbReference type="RuleBase" id="RU003690"/>
    </source>
</evidence>
<keyword evidence="2 6" id="KW-0378">Hydrolase</keyword>
<comment type="similarity">
    <text evidence="1 5">Belongs to the glycosyl hydrolase 1 family.</text>
</comment>
<name>V5RIQ8_SPIAP</name>
<dbReference type="HOGENOM" id="CLU_001859_0_1_14"/>